<dbReference type="PROSITE" id="PS51330">
    <property type="entry name" value="DHFR_2"/>
    <property type="match status" value="1"/>
</dbReference>
<name>A0A369ARV3_9BURK</name>
<sequence>MSAPTPSQLYPPSASTPGCAAPCAQPPTLQVCLIFARAANGVIGHQGRMPWHLPEDLAHFKQLTLGAPVIMGRKTWDSLPPRFRPLPGRRNIVLTRQPDWHENGAERASDLREALQSCEQPGTVWVIGGAQVYAQALPLATRIEATEIAQDFPGDAFAPTLGPEWAETARSTHQSASGLPFSFVRYERKGAADDSLIHSA</sequence>
<dbReference type="FunFam" id="3.40.430.10:FF:000001">
    <property type="entry name" value="Dihydrofolate reductase"/>
    <property type="match status" value="1"/>
</dbReference>
<evidence type="ECO:0000259" key="9">
    <source>
        <dbReference type="PROSITE" id="PS51330"/>
    </source>
</evidence>
<feature type="domain" description="DHFR" evidence="9">
    <location>
        <begin position="30"/>
        <end position="188"/>
    </location>
</feature>
<dbReference type="InterPro" id="IPR012259">
    <property type="entry name" value="DHFR"/>
</dbReference>
<evidence type="ECO:0000256" key="2">
    <source>
        <dbReference type="ARBA" id="ARBA00009539"/>
    </source>
</evidence>
<dbReference type="PRINTS" id="PR00070">
    <property type="entry name" value="DHFR"/>
</dbReference>
<dbReference type="InterPro" id="IPR024072">
    <property type="entry name" value="DHFR-like_dom_sf"/>
</dbReference>
<dbReference type="EMBL" id="QPJU01000001">
    <property type="protein sequence ID" value="RCX11753.1"/>
    <property type="molecule type" value="Genomic_DNA"/>
</dbReference>
<comment type="similarity">
    <text evidence="2 8">Belongs to the dihydrofolate reductase family.</text>
</comment>
<gene>
    <name evidence="10" type="ORF">DFR45_101282</name>
</gene>
<reference evidence="10 11" key="1">
    <citation type="submission" date="2018-07" db="EMBL/GenBank/DDBJ databases">
        <title>Genomic Encyclopedia of Type Strains, Phase IV (KMG-IV): sequencing the most valuable type-strain genomes for metagenomic binning, comparative biology and taxonomic classification.</title>
        <authorList>
            <person name="Goeker M."/>
        </authorList>
    </citation>
    <scope>NUCLEOTIDE SEQUENCE [LARGE SCALE GENOMIC DNA]</scope>
    <source>
        <strain evidence="10 11">DSM 100911</strain>
    </source>
</reference>
<dbReference type="CDD" id="cd00209">
    <property type="entry name" value="DHFR"/>
    <property type="match status" value="1"/>
</dbReference>
<dbReference type="PANTHER" id="PTHR48069">
    <property type="entry name" value="DIHYDROFOLATE REDUCTASE"/>
    <property type="match status" value="1"/>
</dbReference>
<evidence type="ECO:0000313" key="10">
    <source>
        <dbReference type="EMBL" id="RCX11753.1"/>
    </source>
</evidence>
<dbReference type="GO" id="GO:0070401">
    <property type="term" value="F:NADP+ binding"/>
    <property type="evidence" value="ECO:0007669"/>
    <property type="project" value="UniProtKB-ARBA"/>
</dbReference>
<accession>A0A369ARV3</accession>
<dbReference type="SUPFAM" id="SSF53597">
    <property type="entry name" value="Dihydrofolate reductase-like"/>
    <property type="match status" value="1"/>
</dbReference>
<keyword evidence="5" id="KW-0521">NADP</keyword>
<dbReference type="GO" id="GO:0005829">
    <property type="term" value="C:cytosol"/>
    <property type="evidence" value="ECO:0007669"/>
    <property type="project" value="TreeGrafter"/>
</dbReference>
<keyword evidence="6" id="KW-0560">Oxidoreductase</keyword>
<evidence type="ECO:0000256" key="4">
    <source>
        <dbReference type="ARBA" id="ARBA00022563"/>
    </source>
</evidence>
<keyword evidence="4" id="KW-0554">One-carbon metabolism</keyword>
<dbReference type="Proteomes" id="UP000252174">
    <property type="component" value="Unassembled WGS sequence"/>
</dbReference>
<comment type="caution">
    <text evidence="10">The sequence shown here is derived from an EMBL/GenBank/DDBJ whole genome shotgun (WGS) entry which is preliminary data.</text>
</comment>
<evidence type="ECO:0000313" key="11">
    <source>
        <dbReference type="Proteomes" id="UP000252174"/>
    </source>
</evidence>
<dbReference type="GO" id="GO:0006730">
    <property type="term" value="P:one-carbon metabolic process"/>
    <property type="evidence" value="ECO:0007669"/>
    <property type="project" value="UniProtKB-KW"/>
</dbReference>
<dbReference type="GO" id="GO:0046654">
    <property type="term" value="P:tetrahydrofolate biosynthetic process"/>
    <property type="evidence" value="ECO:0007669"/>
    <property type="project" value="UniProtKB-UniPathway"/>
</dbReference>
<dbReference type="InterPro" id="IPR017925">
    <property type="entry name" value="DHFR_CS"/>
</dbReference>
<protein>
    <recommendedName>
        <fullName evidence="3">dihydrofolate reductase</fullName>
        <ecNumber evidence="3">1.5.1.3</ecNumber>
    </recommendedName>
</protein>
<dbReference type="Gene3D" id="3.40.430.10">
    <property type="entry name" value="Dihydrofolate Reductase, subunit A"/>
    <property type="match status" value="1"/>
</dbReference>
<organism evidence="10 11">
    <name type="scientific">Extensimonas vulgaris</name>
    <dbReference type="NCBI Taxonomy" id="1031594"/>
    <lineage>
        <taxon>Bacteria</taxon>
        <taxon>Pseudomonadati</taxon>
        <taxon>Pseudomonadota</taxon>
        <taxon>Betaproteobacteria</taxon>
        <taxon>Burkholderiales</taxon>
        <taxon>Comamonadaceae</taxon>
        <taxon>Extensimonas</taxon>
    </lineage>
</organism>
<dbReference type="AlphaFoldDB" id="A0A369ARV3"/>
<proteinExistence type="inferred from homology"/>
<comment type="function">
    <text evidence="7">Key enzyme in folate metabolism. Catalyzes an essential reaction for de novo glycine and purine synthesis, and for DNA precursor synthesis.</text>
</comment>
<dbReference type="PIRSF" id="PIRSF000194">
    <property type="entry name" value="DHFR"/>
    <property type="match status" value="1"/>
</dbReference>
<keyword evidence="11" id="KW-1185">Reference proteome</keyword>
<dbReference type="EC" id="1.5.1.3" evidence="3"/>
<dbReference type="GO" id="GO:0004146">
    <property type="term" value="F:dihydrofolate reductase activity"/>
    <property type="evidence" value="ECO:0007669"/>
    <property type="project" value="UniProtKB-EC"/>
</dbReference>
<dbReference type="GO" id="GO:0046655">
    <property type="term" value="P:folic acid metabolic process"/>
    <property type="evidence" value="ECO:0007669"/>
    <property type="project" value="TreeGrafter"/>
</dbReference>
<dbReference type="GO" id="GO:0046452">
    <property type="term" value="P:dihydrofolate metabolic process"/>
    <property type="evidence" value="ECO:0007669"/>
    <property type="project" value="TreeGrafter"/>
</dbReference>
<dbReference type="UniPathway" id="UPA00077">
    <property type="reaction ID" value="UER00158"/>
</dbReference>
<dbReference type="PANTHER" id="PTHR48069:SF3">
    <property type="entry name" value="DIHYDROFOLATE REDUCTASE"/>
    <property type="match status" value="1"/>
</dbReference>
<dbReference type="PROSITE" id="PS00075">
    <property type="entry name" value="DHFR_1"/>
    <property type="match status" value="1"/>
</dbReference>
<evidence type="ECO:0000256" key="3">
    <source>
        <dbReference type="ARBA" id="ARBA00012856"/>
    </source>
</evidence>
<dbReference type="Pfam" id="PF00186">
    <property type="entry name" value="DHFR_1"/>
    <property type="match status" value="1"/>
</dbReference>
<comment type="pathway">
    <text evidence="1">Cofactor biosynthesis; tetrahydrofolate biosynthesis; 5,6,7,8-tetrahydrofolate from 7,8-dihydrofolate: step 1/1.</text>
</comment>
<dbReference type="InterPro" id="IPR001796">
    <property type="entry name" value="DHFR_dom"/>
</dbReference>
<evidence type="ECO:0000256" key="8">
    <source>
        <dbReference type="RuleBase" id="RU004474"/>
    </source>
</evidence>
<evidence type="ECO:0000256" key="6">
    <source>
        <dbReference type="ARBA" id="ARBA00023002"/>
    </source>
</evidence>
<evidence type="ECO:0000256" key="5">
    <source>
        <dbReference type="ARBA" id="ARBA00022857"/>
    </source>
</evidence>
<evidence type="ECO:0000256" key="1">
    <source>
        <dbReference type="ARBA" id="ARBA00004903"/>
    </source>
</evidence>
<evidence type="ECO:0000256" key="7">
    <source>
        <dbReference type="ARBA" id="ARBA00025067"/>
    </source>
</evidence>